<accession>A0A3M7S4N8</accession>
<feature type="coiled-coil region" evidence="1">
    <location>
        <begin position="81"/>
        <end position="123"/>
    </location>
</feature>
<name>A0A3M7S4N8_BRAPC</name>
<reference evidence="2 3" key="1">
    <citation type="journal article" date="2018" name="Sci. Rep.">
        <title>Genomic signatures of local adaptation to the degree of environmental predictability in rotifers.</title>
        <authorList>
            <person name="Franch-Gras L."/>
            <person name="Hahn C."/>
            <person name="Garcia-Roger E.M."/>
            <person name="Carmona M.J."/>
            <person name="Serra M."/>
            <person name="Gomez A."/>
        </authorList>
    </citation>
    <scope>NUCLEOTIDE SEQUENCE [LARGE SCALE GENOMIC DNA]</scope>
    <source>
        <strain evidence="2">HYR1</strain>
    </source>
</reference>
<proteinExistence type="predicted"/>
<gene>
    <name evidence="2" type="ORF">BpHYR1_011482</name>
</gene>
<dbReference type="AlphaFoldDB" id="A0A3M7S4N8"/>
<evidence type="ECO:0000313" key="3">
    <source>
        <dbReference type="Proteomes" id="UP000276133"/>
    </source>
</evidence>
<dbReference type="Proteomes" id="UP000276133">
    <property type="component" value="Unassembled WGS sequence"/>
</dbReference>
<protein>
    <submittedName>
        <fullName evidence="2">Uncharacterized protein</fullName>
    </submittedName>
</protein>
<keyword evidence="1" id="KW-0175">Coiled coil</keyword>
<organism evidence="2 3">
    <name type="scientific">Brachionus plicatilis</name>
    <name type="common">Marine rotifer</name>
    <name type="synonym">Brachionus muelleri</name>
    <dbReference type="NCBI Taxonomy" id="10195"/>
    <lineage>
        <taxon>Eukaryota</taxon>
        <taxon>Metazoa</taxon>
        <taxon>Spiralia</taxon>
        <taxon>Gnathifera</taxon>
        <taxon>Rotifera</taxon>
        <taxon>Eurotatoria</taxon>
        <taxon>Monogononta</taxon>
        <taxon>Pseudotrocha</taxon>
        <taxon>Ploima</taxon>
        <taxon>Brachionidae</taxon>
        <taxon>Brachionus</taxon>
    </lineage>
</organism>
<evidence type="ECO:0000313" key="2">
    <source>
        <dbReference type="EMBL" id="RNA30639.1"/>
    </source>
</evidence>
<comment type="caution">
    <text evidence="2">The sequence shown here is derived from an EMBL/GenBank/DDBJ whole genome shotgun (WGS) entry which is preliminary data.</text>
</comment>
<evidence type="ECO:0000256" key="1">
    <source>
        <dbReference type="SAM" id="Coils"/>
    </source>
</evidence>
<keyword evidence="3" id="KW-1185">Reference proteome</keyword>
<feature type="non-terminal residue" evidence="2">
    <location>
        <position position="197"/>
    </location>
</feature>
<dbReference type="EMBL" id="REGN01002062">
    <property type="protein sequence ID" value="RNA30639.1"/>
    <property type="molecule type" value="Genomic_DNA"/>
</dbReference>
<sequence length="197" mass="23067">MTDTYNIRLISIRRATELDKTFTFEGDERDESLFDETNFLKMDYSLNPKLWIVEYFESIINQIDIRTETLLAQENLDEISIAAVEKKRAHMIRTIKDIEQKNLKNLSENESDLNKLLENFMKNKDESSSLMNFVFKDSCVLVDIETSLKIKPDSDEFGILVTFQGYLTCDQLKKYKKFIKGLNKAICRKESINSFNT</sequence>